<name>A0ABP0PNR5_9DINO</name>
<dbReference type="EMBL" id="CAXAMN010023461">
    <property type="protein sequence ID" value="CAK9077741.1"/>
    <property type="molecule type" value="Genomic_DNA"/>
</dbReference>
<sequence>MNLQRAELFKAVKALNWKGNCRALWKALDHDQSGITTIEEQLVQHKTACSCGWSSEWLQHAFELLSGGCPRCSTF</sequence>
<reference evidence="1 3" key="1">
    <citation type="submission" date="2024-02" db="EMBL/GenBank/DDBJ databases">
        <authorList>
            <person name="Chen Y."/>
            <person name="Shah S."/>
            <person name="Dougan E. K."/>
            <person name="Thang M."/>
            <person name="Chan C."/>
        </authorList>
    </citation>
    <scope>NUCLEOTIDE SEQUENCE [LARGE SCALE GENOMIC DNA]</scope>
</reference>
<comment type="caution">
    <text evidence="1">The sequence shown here is derived from an EMBL/GenBank/DDBJ whole genome shotgun (WGS) entry which is preliminary data.</text>
</comment>
<accession>A0ABP0PNR5</accession>
<keyword evidence="3" id="KW-1185">Reference proteome</keyword>
<gene>
    <name evidence="1" type="ORF">CCMP2556_LOCUS38276</name>
    <name evidence="2" type="ORF">CCMP2556_LOCUS38315</name>
</gene>
<protein>
    <recommendedName>
        <fullName evidence="4">EF-hand domain-containing protein</fullName>
    </recommendedName>
</protein>
<organism evidence="1 3">
    <name type="scientific">Durusdinium trenchii</name>
    <dbReference type="NCBI Taxonomy" id="1381693"/>
    <lineage>
        <taxon>Eukaryota</taxon>
        <taxon>Sar</taxon>
        <taxon>Alveolata</taxon>
        <taxon>Dinophyceae</taxon>
        <taxon>Suessiales</taxon>
        <taxon>Symbiodiniaceae</taxon>
        <taxon>Durusdinium</taxon>
    </lineage>
</organism>
<evidence type="ECO:0000313" key="1">
    <source>
        <dbReference type="EMBL" id="CAK9077667.1"/>
    </source>
</evidence>
<evidence type="ECO:0008006" key="4">
    <source>
        <dbReference type="Google" id="ProtNLM"/>
    </source>
</evidence>
<dbReference type="EMBL" id="CAXAMN010023450">
    <property type="protein sequence ID" value="CAK9077667.1"/>
    <property type="molecule type" value="Genomic_DNA"/>
</dbReference>
<evidence type="ECO:0000313" key="3">
    <source>
        <dbReference type="Proteomes" id="UP001642484"/>
    </source>
</evidence>
<proteinExistence type="predicted"/>
<dbReference type="Proteomes" id="UP001642484">
    <property type="component" value="Unassembled WGS sequence"/>
</dbReference>
<evidence type="ECO:0000313" key="2">
    <source>
        <dbReference type="EMBL" id="CAK9077741.1"/>
    </source>
</evidence>